<dbReference type="GO" id="GO:0005524">
    <property type="term" value="F:ATP binding"/>
    <property type="evidence" value="ECO:0007669"/>
    <property type="project" value="UniProtKB-UniRule"/>
</dbReference>
<keyword evidence="4 6" id="KW-0547">Nucleotide-binding</keyword>
<evidence type="ECO:0000256" key="6">
    <source>
        <dbReference type="RuleBase" id="RU366026"/>
    </source>
</evidence>
<protein>
    <recommendedName>
        <fullName evidence="6">Corrinoid adenosyltransferase</fullName>
        <ecNumber evidence="6">2.5.1.17</ecNumber>
    </recommendedName>
    <alternativeName>
        <fullName evidence="6">Cob(II)alamin adenosyltransferase</fullName>
    </alternativeName>
    <alternativeName>
        <fullName evidence="6">Cob(II)yrinic acid a,c-diamide adenosyltransferase</fullName>
    </alternativeName>
    <alternativeName>
        <fullName evidence="6">Cobinamide/cobalamin adenosyltransferase</fullName>
    </alternativeName>
</protein>
<dbReference type="RefSeq" id="WP_211925865.1">
    <property type="nucleotide sequence ID" value="NZ_JAGQFT020000002.1"/>
</dbReference>
<feature type="domain" description="Cobalamin adenosyltransferase-like" evidence="8">
    <location>
        <begin position="8"/>
        <end position="165"/>
    </location>
</feature>
<dbReference type="Pfam" id="PF01923">
    <property type="entry name" value="Cob_adeno_trans"/>
    <property type="match status" value="1"/>
</dbReference>
<dbReference type="EC" id="2.5.1.17" evidence="6"/>
<comment type="subunit">
    <text evidence="2">Homotrimer.</text>
</comment>
<comment type="caution">
    <text evidence="9">The sequence shown here is derived from an EMBL/GenBank/DDBJ whole genome shotgun (WGS) entry which is preliminary data.</text>
</comment>
<evidence type="ECO:0000256" key="3">
    <source>
        <dbReference type="ARBA" id="ARBA00022679"/>
    </source>
</evidence>
<evidence type="ECO:0000313" key="11">
    <source>
        <dbReference type="Proteomes" id="UP000675747"/>
    </source>
</evidence>
<evidence type="ECO:0000313" key="9">
    <source>
        <dbReference type="EMBL" id="MBR0561900.1"/>
    </source>
</evidence>
<dbReference type="EMBL" id="JAGQFT010000026">
    <property type="protein sequence ID" value="MBR0561900.1"/>
    <property type="molecule type" value="Genomic_DNA"/>
</dbReference>
<comment type="similarity">
    <text evidence="1 6">Belongs to the Cob(I)alamin adenosyltransferase family.</text>
</comment>
<keyword evidence="6" id="KW-0169">Cobalamin biosynthesis</keyword>
<evidence type="ECO:0000256" key="7">
    <source>
        <dbReference type="SAM" id="MobiDB-lite"/>
    </source>
</evidence>
<dbReference type="InterPro" id="IPR029499">
    <property type="entry name" value="PduO-typ"/>
</dbReference>
<dbReference type="GO" id="GO:0008817">
    <property type="term" value="F:corrinoid adenosyltransferase activity"/>
    <property type="evidence" value="ECO:0007669"/>
    <property type="project" value="UniProtKB-UniRule"/>
</dbReference>
<dbReference type="InterPro" id="IPR016030">
    <property type="entry name" value="CblAdoTrfase-like"/>
</dbReference>
<dbReference type="NCBIfam" id="TIGR00636">
    <property type="entry name" value="PduO_Nterm"/>
    <property type="match status" value="1"/>
</dbReference>
<organism evidence="9">
    <name type="scientific">Coralloluteibacterium stylophorae</name>
    <dbReference type="NCBI Taxonomy" id="1776034"/>
    <lineage>
        <taxon>Bacteria</taxon>
        <taxon>Pseudomonadati</taxon>
        <taxon>Pseudomonadota</taxon>
        <taxon>Gammaproteobacteria</taxon>
        <taxon>Lysobacterales</taxon>
        <taxon>Lysobacteraceae</taxon>
        <taxon>Coralloluteibacterium</taxon>
    </lineage>
</organism>
<proteinExistence type="inferred from homology"/>
<reference evidence="10 11" key="1">
    <citation type="journal article" date="2021" name="Microbiol. Resour. Announc.">
        <title>Draft Genome Sequence of Coralloluteibacterium stylophorae LMG 29479T.</title>
        <authorList>
            <person name="Karlyshev A.V."/>
            <person name="Kudryashova E.B."/>
            <person name="Ariskina E.V."/>
            <person name="Conroy A.P."/>
            <person name="Abidueva E.Y."/>
        </authorList>
    </citation>
    <scope>NUCLEOTIDE SEQUENCE [LARGE SCALE GENOMIC DNA]</scope>
    <source>
        <strain evidence="10 11">LMG 29479</strain>
    </source>
</reference>
<keyword evidence="5 6" id="KW-0067">ATP-binding</keyword>
<dbReference type="EMBL" id="JAGQFT020000002">
    <property type="protein sequence ID" value="MBS7456124.1"/>
    <property type="molecule type" value="Genomic_DNA"/>
</dbReference>
<comment type="catalytic activity">
    <reaction evidence="6">
        <text>2 cob(II)yrinate a,c diamide + reduced [electron-transfer flavoprotein] + 2 ATP = 2 adenosylcob(III)yrinate a,c-diamide + 2 triphosphate + oxidized [electron-transfer flavoprotein] + 3 H(+)</text>
        <dbReference type="Rhea" id="RHEA:11528"/>
        <dbReference type="Rhea" id="RHEA-COMP:10685"/>
        <dbReference type="Rhea" id="RHEA-COMP:10686"/>
        <dbReference type="ChEBI" id="CHEBI:15378"/>
        <dbReference type="ChEBI" id="CHEBI:18036"/>
        <dbReference type="ChEBI" id="CHEBI:30616"/>
        <dbReference type="ChEBI" id="CHEBI:57692"/>
        <dbReference type="ChEBI" id="CHEBI:58307"/>
        <dbReference type="ChEBI" id="CHEBI:58503"/>
        <dbReference type="ChEBI" id="CHEBI:58537"/>
        <dbReference type="EC" id="2.5.1.17"/>
    </reaction>
</comment>
<dbReference type="Proteomes" id="UP000675747">
    <property type="component" value="Unassembled WGS sequence"/>
</dbReference>
<evidence type="ECO:0000256" key="5">
    <source>
        <dbReference type="ARBA" id="ARBA00022840"/>
    </source>
</evidence>
<sequence>MGHRLSRIVTRTGDDGSTGLGDGSRVPKDGARVEAIGAVDEANSALGLVAAAATDADLRALVLDLQHALFDLGAELAVPGHAVLGAGDVDWIEARLEALNADLPPLKEFVLPGGGTAAAHCHLARTLARRAERALVALARAETVRADARRFLNRVSDLLFVLARALARAEGCGEVLWDPARRSGRRR</sequence>
<dbReference type="PANTHER" id="PTHR12213">
    <property type="entry name" value="CORRINOID ADENOSYLTRANSFERASE"/>
    <property type="match status" value="1"/>
</dbReference>
<dbReference type="PANTHER" id="PTHR12213:SF0">
    <property type="entry name" value="CORRINOID ADENOSYLTRANSFERASE MMAB"/>
    <property type="match status" value="1"/>
</dbReference>
<dbReference type="AlphaFoldDB" id="A0A8J7VRS0"/>
<evidence type="ECO:0000256" key="2">
    <source>
        <dbReference type="ARBA" id="ARBA00011233"/>
    </source>
</evidence>
<evidence type="ECO:0000259" key="8">
    <source>
        <dbReference type="Pfam" id="PF01923"/>
    </source>
</evidence>
<evidence type="ECO:0000313" key="10">
    <source>
        <dbReference type="EMBL" id="MBS7456124.1"/>
    </source>
</evidence>
<dbReference type="SUPFAM" id="SSF89028">
    <property type="entry name" value="Cobalamin adenosyltransferase-like"/>
    <property type="match status" value="1"/>
</dbReference>
<feature type="region of interest" description="Disordered" evidence="7">
    <location>
        <begin position="1"/>
        <end position="28"/>
    </location>
</feature>
<keyword evidence="11" id="KW-1185">Reference proteome</keyword>
<comment type="catalytic activity">
    <reaction evidence="6">
        <text>2 cob(II)alamin + reduced [electron-transfer flavoprotein] + 2 ATP = 2 adenosylcob(III)alamin + 2 triphosphate + oxidized [electron-transfer flavoprotein] + 3 H(+)</text>
        <dbReference type="Rhea" id="RHEA:28671"/>
        <dbReference type="Rhea" id="RHEA-COMP:10685"/>
        <dbReference type="Rhea" id="RHEA-COMP:10686"/>
        <dbReference type="ChEBI" id="CHEBI:15378"/>
        <dbReference type="ChEBI" id="CHEBI:16304"/>
        <dbReference type="ChEBI" id="CHEBI:18036"/>
        <dbReference type="ChEBI" id="CHEBI:18408"/>
        <dbReference type="ChEBI" id="CHEBI:30616"/>
        <dbReference type="ChEBI" id="CHEBI:57692"/>
        <dbReference type="ChEBI" id="CHEBI:58307"/>
        <dbReference type="EC" id="2.5.1.17"/>
    </reaction>
</comment>
<reference evidence="9" key="2">
    <citation type="submission" date="2021-04" db="EMBL/GenBank/DDBJ databases">
        <authorList>
            <person name="Karlyshev A.V."/>
        </authorList>
    </citation>
    <scope>NUCLEOTIDE SEQUENCE</scope>
    <source>
        <strain evidence="9">LMG 29479</strain>
    </source>
</reference>
<dbReference type="UniPathway" id="UPA00148">
    <property type="reaction ID" value="UER00233"/>
</dbReference>
<dbReference type="InterPro" id="IPR036451">
    <property type="entry name" value="CblAdoTrfase-like_sf"/>
</dbReference>
<accession>A0A8J7VRS0</accession>
<keyword evidence="3 6" id="KW-0808">Transferase</keyword>
<dbReference type="FunFam" id="1.20.1200.10:FF:000001">
    <property type="entry name" value="Cob(I)yrinic acid a,c-diamide adenosyltransferase"/>
    <property type="match status" value="1"/>
</dbReference>
<dbReference type="Gene3D" id="1.20.1200.10">
    <property type="entry name" value="Cobalamin adenosyltransferase-like"/>
    <property type="match status" value="1"/>
</dbReference>
<dbReference type="GO" id="GO:0009236">
    <property type="term" value="P:cobalamin biosynthetic process"/>
    <property type="evidence" value="ECO:0007669"/>
    <property type="project" value="UniProtKB-UniRule"/>
</dbReference>
<evidence type="ECO:0000256" key="4">
    <source>
        <dbReference type="ARBA" id="ARBA00022741"/>
    </source>
</evidence>
<name>A0A8J7VRS0_9GAMM</name>
<comment type="pathway">
    <text evidence="6">Cofactor biosynthesis; adenosylcobalamin biosynthesis; adenosylcobalamin from cob(II)yrinate a,c-diamide: step 2/7.</text>
</comment>
<gene>
    <name evidence="10" type="ORF">KB893_003110</name>
    <name evidence="9" type="ORF">KB893_05150</name>
</gene>
<evidence type="ECO:0000256" key="1">
    <source>
        <dbReference type="ARBA" id="ARBA00007487"/>
    </source>
</evidence>